<comment type="caution">
    <text evidence="2">The sequence shown here is derived from an EMBL/GenBank/DDBJ whole genome shotgun (WGS) entry which is preliminary data.</text>
</comment>
<proteinExistence type="predicted"/>
<name>A0ABQ0TEQ6_9BACL</name>
<keyword evidence="1" id="KW-1133">Transmembrane helix</keyword>
<dbReference type="EMBL" id="BJOL01000043">
    <property type="protein sequence ID" value="GED61309.1"/>
    <property type="molecule type" value="Genomic_DNA"/>
</dbReference>
<dbReference type="Proteomes" id="UP000319498">
    <property type="component" value="Unassembled WGS sequence"/>
</dbReference>
<keyword evidence="1" id="KW-0812">Transmembrane</keyword>
<evidence type="ECO:0000256" key="1">
    <source>
        <dbReference type="SAM" id="Phobius"/>
    </source>
</evidence>
<sequence>MNVNFTQTYPMKGDVWTLDKRSIHFYVIALIVLLAMSLLTFIKVFVHSHYLRYLFLAIFFVGLIVGYVRYLMKVKSENMQHQSKWYKYGFLLAFAIIYMAIKYGVKAVVGYEASSEDYGTVIAFFFLGLFISYYGLYTRYLRKA</sequence>
<organism evidence="2 3">
    <name type="scientific">Brevibacillus formosus</name>
    <dbReference type="NCBI Taxonomy" id="54913"/>
    <lineage>
        <taxon>Bacteria</taxon>
        <taxon>Bacillati</taxon>
        <taxon>Bacillota</taxon>
        <taxon>Bacilli</taxon>
        <taxon>Bacillales</taxon>
        <taxon>Paenibacillaceae</taxon>
        <taxon>Brevibacillus</taxon>
    </lineage>
</organism>
<feature type="transmembrane region" description="Helical" evidence="1">
    <location>
        <begin position="117"/>
        <end position="136"/>
    </location>
</feature>
<feature type="transmembrane region" description="Helical" evidence="1">
    <location>
        <begin position="50"/>
        <end position="68"/>
    </location>
</feature>
<accession>A0ABQ0TEQ6</accession>
<gene>
    <name evidence="2" type="ORF">BFO01nite_54410</name>
</gene>
<evidence type="ECO:0000313" key="3">
    <source>
        <dbReference type="Proteomes" id="UP000319498"/>
    </source>
</evidence>
<evidence type="ECO:0000313" key="2">
    <source>
        <dbReference type="EMBL" id="GED61309.1"/>
    </source>
</evidence>
<keyword evidence="1" id="KW-0472">Membrane</keyword>
<keyword evidence="3" id="KW-1185">Reference proteome</keyword>
<feature type="transmembrane region" description="Helical" evidence="1">
    <location>
        <begin position="88"/>
        <end position="105"/>
    </location>
</feature>
<protein>
    <submittedName>
        <fullName evidence="2">Uncharacterized protein</fullName>
    </submittedName>
</protein>
<reference evidence="2 3" key="1">
    <citation type="submission" date="2019-06" db="EMBL/GenBank/DDBJ databases">
        <title>Whole genome shotgun sequence of Brevibacillus formosus NBRC 15716.</title>
        <authorList>
            <person name="Hosoyama A."/>
            <person name="Uohara A."/>
            <person name="Ohji S."/>
            <person name="Ichikawa N."/>
        </authorList>
    </citation>
    <scope>NUCLEOTIDE SEQUENCE [LARGE SCALE GENOMIC DNA]</scope>
    <source>
        <strain evidence="2 3">NBRC 15716</strain>
    </source>
</reference>
<feature type="transmembrane region" description="Helical" evidence="1">
    <location>
        <begin position="25"/>
        <end position="44"/>
    </location>
</feature>